<feature type="region of interest" description="Disordered" evidence="5">
    <location>
        <begin position="352"/>
        <end position="382"/>
    </location>
</feature>
<keyword evidence="3 8" id="KW-0418">Kinase</keyword>
<keyword evidence="1 8" id="KW-0808">Transferase</keyword>
<keyword evidence="4" id="KW-0067">ATP-binding</keyword>
<dbReference type="EC" id="2.7.1.121" evidence="8"/>
<comment type="caution">
    <text evidence="8">The sequence shown here is derived from an EMBL/GenBank/DDBJ whole genome shotgun (WGS) entry which is preliminary data.</text>
</comment>
<dbReference type="SMART" id="SM01120">
    <property type="entry name" value="Dak2"/>
    <property type="match status" value="1"/>
</dbReference>
<dbReference type="InterPro" id="IPR050861">
    <property type="entry name" value="Dihydroxyacetone_Kinase"/>
</dbReference>
<evidence type="ECO:0000313" key="9">
    <source>
        <dbReference type="Proteomes" id="UP001387100"/>
    </source>
</evidence>
<proteinExistence type="predicted"/>
<evidence type="ECO:0000256" key="3">
    <source>
        <dbReference type="ARBA" id="ARBA00022777"/>
    </source>
</evidence>
<dbReference type="GO" id="GO:0047324">
    <property type="term" value="F:phosphoenolpyruvate-glycerone phosphotransferase activity"/>
    <property type="evidence" value="ECO:0007669"/>
    <property type="project" value="UniProtKB-EC"/>
</dbReference>
<dbReference type="Gene3D" id="3.30.1180.20">
    <property type="entry name" value="Dihydroxyacetone kinase, domain 2"/>
    <property type="match status" value="1"/>
</dbReference>
<dbReference type="EMBL" id="JBBIAA010000014">
    <property type="protein sequence ID" value="MEJ5945973.1"/>
    <property type="molecule type" value="Genomic_DNA"/>
</dbReference>
<sequence>MSAPLAHPEHDPVARAAAGFARAHADLVVVRPEPLHLLARTRHAGRRVGLVSGGGAGHEPLHVGFLGPGVLDGAAPGMVFTSPHNRQVLEAGRAAAGPDGVVLVVKNYTGDVINFRIAAERLRLEGVRVGEVLVDDDVATDSADNAAGRRGTAATVVVEKLLGAAADGGASVDDLVVLGRDVVAASRSLAVATRAQTDPATGEPAFALGADEVELGVGIHGERAARTVARTPLPELVEGLVDQVLAALPDVGGDGVLALVNGLGATTQLELFAVLEEVAEVLGRRGVRLAASLAGTFVAALDMHGASVTLTALRPGWLDLWRAPALAPALPAPTTDGGPAGRADVVPAPWVRDAATSGPTGGPASPEVPPPADGTLPEGASAAERALRRWAADAEAAHGDLTRLDRVAGDGDFGDNLRGGLRRVVVRLDGTGEGGPAGRSGAEALAAAAEVFLDEVGGTSGPLVGLLLAELAAAAERAGGASAPGDGGWGEGLVAGLAAVQRVGGAEPGDRTMVDALAPAAGSVADGGSLAQVAAAAADGARRTADVRARRGRAAYLGDRVVGSPDPGAVAVAMLLRAALAAADDGAAAAGADPVQELLASGR</sequence>
<dbReference type="Pfam" id="PF02734">
    <property type="entry name" value="Dak2"/>
    <property type="match status" value="1"/>
</dbReference>
<feature type="domain" description="DhaK" evidence="7">
    <location>
        <begin position="8"/>
        <end position="330"/>
    </location>
</feature>
<gene>
    <name evidence="8" type="ORF">WDZ17_11795</name>
</gene>
<dbReference type="Gene3D" id="1.25.40.340">
    <property type="match status" value="1"/>
</dbReference>
<dbReference type="InterPro" id="IPR004007">
    <property type="entry name" value="DhaL_dom"/>
</dbReference>
<evidence type="ECO:0000313" key="8">
    <source>
        <dbReference type="EMBL" id="MEJ5945973.1"/>
    </source>
</evidence>
<reference evidence="8 9" key="1">
    <citation type="journal article" date="2017" name="Int. J. Syst. Evol. Microbiol.">
        <title>Pseudokineococcus basanitobsidens sp. nov., isolated from volcanic rock.</title>
        <authorList>
            <person name="Lee D.W."/>
            <person name="Park M.Y."/>
            <person name="Kim J.J."/>
            <person name="Kim B.S."/>
        </authorList>
    </citation>
    <scope>NUCLEOTIDE SEQUENCE [LARGE SCALE GENOMIC DNA]</scope>
    <source>
        <strain evidence="8 9">DSM 103726</strain>
    </source>
</reference>
<dbReference type="Pfam" id="PF02733">
    <property type="entry name" value="Dak1"/>
    <property type="match status" value="1"/>
</dbReference>
<dbReference type="Gene3D" id="3.40.50.10440">
    <property type="entry name" value="Dihydroxyacetone kinase, domain 1"/>
    <property type="match status" value="1"/>
</dbReference>
<dbReference type="RefSeq" id="WP_339575358.1">
    <property type="nucleotide sequence ID" value="NZ_JBBIAA010000014.1"/>
</dbReference>
<dbReference type="PANTHER" id="PTHR28629">
    <property type="entry name" value="TRIOKINASE/FMN CYCLASE"/>
    <property type="match status" value="1"/>
</dbReference>
<evidence type="ECO:0000259" key="6">
    <source>
        <dbReference type="PROSITE" id="PS51480"/>
    </source>
</evidence>
<dbReference type="PROSITE" id="PS51481">
    <property type="entry name" value="DHAK"/>
    <property type="match status" value="1"/>
</dbReference>
<organism evidence="8 9">
    <name type="scientific">Pseudokineococcus basanitobsidens</name>
    <dbReference type="NCBI Taxonomy" id="1926649"/>
    <lineage>
        <taxon>Bacteria</taxon>
        <taxon>Bacillati</taxon>
        <taxon>Actinomycetota</taxon>
        <taxon>Actinomycetes</taxon>
        <taxon>Kineosporiales</taxon>
        <taxon>Kineosporiaceae</taxon>
        <taxon>Pseudokineococcus</taxon>
    </lineage>
</organism>
<keyword evidence="9" id="KW-1185">Reference proteome</keyword>
<dbReference type="Proteomes" id="UP001387100">
    <property type="component" value="Unassembled WGS sequence"/>
</dbReference>
<evidence type="ECO:0000256" key="5">
    <source>
        <dbReference type="SAM" id="MobiDB-lite"/>
    </source>
</evidence>
<keyword evidence="2" id="KW-0547">Nucleotide-binding</keyword>
<feature type="domain" description="DhaL" evidence="6">
    <location>
        <begin position="381"/>
        <end position="581"/>
    </location>
</feature>
<dbReference type="InterPro" id="IPR036117">
    <property type="entry name" value="DhaL_dom_sf"/>
</dbReference>
<evidence type="ECO:0000256" key="2">
    <source>
        <dbReference type="ARBA" id="ARBA00022741"/>
    </source>
</evidence>
<dbReference type="SUPFAM" id="SSF82549">
    <property type="entry name" value="DAK1/DegV-like"/>
    <property type="match status" value="1"/>
</dbReference>
<evidence type="ECO:0000259" key="7">
    <source>
        <dbReference type="PROSITE" id="PS51481"/>
    </source>
</evidence>
<accession>A0ABU8RLS9</accession>
<protein>
    <submittedName>
        <fullName evidence="8">Dihydroxyacetone kinase subunit DhaK</fullName>
        <ecNumber evidence="8">2.7.1.121</ecNumber>
    </submittedName>
</protein>
<evidence type="ECO:0000256" key="1">
    <source>
        <dbReference type="ARBA" id="ARBA00022679"/>
    </source>
</evidence>
<dbReference type="InterPro" id="IPR004006">
    <property type="entry name" value="DhaK_dom"/>
</dbReference>
<dbReference type="PROSITE" id="PS51480">
    <property type="entry name" value="DHAL"/>
    <property type="match status" value="1"/>
</dbReference>
<dbReference type="PANTHER" id="PTHR28629:SF4">
    <property type="entry name" value="TRIOKINASE_FMN CYCLASE"/>
    <property type="match status" value="1"/>
</dbReference>
<name>A0ABU8RLS9_9ACTN</name>
<dbReference type="SUPFAM" id="SSF101473">
    <property type="entry name" value="DhaL-like"/>
    <property type="match status" value="1"/>
</dbReference>
<evidence type="ECO:0000256" key="4">
    <source>
        <dbReference type="ARBA" id="ARBA00022840"/>
    </source>
</evidence>